<evidence type="ECO:0000256" key="3">
    <source>
        <dbReference type="ARBA" id="ARBA00023136"/>
    </source>
</evidence>
<evidence type="ECO:0000313" key="6">
    <source>
        <dbReference type="EMBL" id="EMJ5134433.1"/>
    </source>
</evidence>
<dbReference type="InterPro" id="IPR020846">
    <property type="entry name" value="MFS_dom"/>
</dbReference>
<keyword evidence="3 4" id="KW-0472">Membrane</keyword>
<evidence type="ECO:0000256" key="1">
    <source>
        <dbReference type="ARBA" id="ARBA00022692"/>
    </source>
</evidence>
<gene>
    <name evidence="6" type="ORF">RG298_002165</name>
</gene>
<dbReference type="InterPro" id="IPR011701">
    <property type="entry name" value="MFS"/>
</dbReference>
<feature type="transmembrane region" description="Helical" evidence="4">
    <location>
        <begin position="262"/>
        <end position="289"/>
    </location>
</feature>
<accession>A0AAI9GEP6</accession>
<feature type="domain" description="Major facilitator superfamily (MFS) profile" evidence="5">
    <location>
        <begin position="1"/>
        <end position="448"/>
    </location>
</feature>
<keyword evidence="2 4" id="KW-1133">Transmembrane helix</keyword>
<feature type="transmembrane region" description="Helical" evidence="4">
    <location>
        <begin position="106"/>
        <end position="125"/>
    </location>
</feature>
<evidence type="ECO:0000256" key="4">
    <source>
        <dbReference type="SAM" id="Phobius"/>
    </source>
</evidence>
<feature type="transmembrane region" description="Helical" evidence="4">
    <location>
        <begin position="374"/>
        <end position="401"/>
    </location>
</feature>
<name>A0AAI9GEP6_PROST</name>
<reference evidence="6" key="1">
    <citation type="submission" date="2024-02" db="EMBL/GenBank/DDBJ databases">
        <authorList>
            <consortium name="Clinical and Environmental Microbiology Branch: Whole genome sequencing antimicrobial resistance pathogens in the healthcare setting"/>
        </authorList>
    </citation>
    <scope>NUCLEOTIDE SEQUENCE</scope>
    <source>
        <strain evidence="6">2021GO-0154</strain>
    </source>
</reference>
<feature type="transmembrane region" description="Helical" evidence="4">
    <location>
        <begin position="54"/>
        <end position="75"/>
    </location>
</feature>
<evidence type="ECO:0000256" key="2">
    <source>
        <dbReference type="ARBA" id="ARBA00022989"/>
    </source>
</evidence>
<proteinExistence type="predicted"/>
<dbReference type="InterPro" id="IPR036259">
    <property type="entry name" value="MFS_trans_sf"/>
</dbReference>
<feature type="transmembrane region" description="Helical" evidence="4">
    <location>
        <begin position="421"/>
        <end position="441"/>
    </location>
</feature>
<dbReference type="AlphaFoldDB" id="A0AAI9GEP6"/>
<feature type="transmembrane region" description="Helical" evidence="4">
    <location>
        <begin position="82"/>
        <end position="100"/>
    </location>
</feature>
<dbReference type="SUPFAM" id="SSF103473">
    <property type="entry name" value="MFS general substrate transporter"/>
    <property type="match status" value="1"/>
</dbReference>
<protein>
    <submittedName>
        <fullName evidence="6">MFS transporter</fullName>
    </submittedName>
</protein>
<feature type="transmembrane region" description="Helical" evidence="4">
    <location>
        <begin position="227"/>
        <end position="250"/>
    </location>
</feature>
<feature type="transmembrane region" description="Helical" evidence="4">
    <location>
        <begin position="146"/>
        <end position="170"/>
    </location>
</feature>
<evidence type="ECO:0000259" key="5">
    <source>
        <dbReference type="PROSITE" id="PS50850"/>
    </source>
</evidence>
<dbReference type="GO" id="GO:0022857">
    <property type="term" value="F:transmembrane transporter activity"/>
    <property type="evidence" value="ECO:0007669"/>
    <property type="project" value="InterPro"/>
</dbReference>
<feature type="transmembrane region" description="Helical" evidence="4">
    <location>
        <begin position="301"/>
        <end position="322"/>
    </location>
</feature>
<dbReference type="Pfam" id="PF07690">
    <property type="entry name" value="MFS_1"/>
    <property type="match status" value="1"/>
</dbReference>
<feature type="transmembrane region" description="Helical" evidence="4">
    <location>
        <begin position="176"/>
        <end position="196"/>
    </location>
</feature>
<sequence length="454" mass="49134">MTNLMRKFGFSSHTVIQLLFITANAQLLYAFWDLRNSLPLGFPVAMGISDAQAGQLYSMQGLVILLGTIGLGWIGDRFKVRNIMFLTTLGVGCISLFIALNSPGLSMPTLLLCFFLMLLLSEVLFKPANFKAVSLSTTKEHQGVAFGMFEFGRGLLAFLLSLVWAAMVYFEASSRIMMITASVIVLATAIFIFLAVSKDARVGDDTESASSVKEAVSGVFKVIKLPIVWITGLNVFCIYGTFVAAGTYFARFLQAGYGTSATIAAIFASVVIALRMLPLLSTLLVTLAFKSTAHFMRFMSFLLAILLATISILFYMNPAAVADFLPGQVPDDIVTPIVRNSIMVLMLCASACCFMIRGVYYAPIGESNIDKKNASAAMSLAITIGYLPALLAPLVLGKIIFSPQLDEHGKILREVLTPTTIISHVFIGLSILTLIAALLSWKLIKMKKAAGATQ</sequence>
<dbReference type="Gene3D" id="1.20.1250.20">
    <property type="entry name" value="MFS general substrate transporter like domains"/>
    <property type="match status" value="1"/>
</dbReference>
<keyword evidence="1 4" id="KW-0812">Transmembrane</keyword>
<feature type="transmembrane region" description="Helical" evidence="4">
    <location>
        <begin position="342"/>
        <end position="362"/>
    </location>
</feature>
<dbReference type="EMBL" id="ABMABF030000006">
    <property type="protein sequence ID" value="EMJ5134433.1"/>
    <property type="molecule type" value="Genomic_DNA"/>
</dbReference>
<dbReference type="CDD" id="cd06174">
    <property type="entry name" value="MFS"/>
    <property type="match status" value="1"/>
</dbReference>
<dbReference type="PROSITE" id="PS50850">
    <property type="entry name" value="MFS"/>
    <property type="match status" value="1"/>
</dbReference>
<comment type="caution">
    <text evidence="6">The sequence shown here is derived from an EMBL/GenBank/DDBJ whole genome shotgun (WGS) entry which is preliminary data.</text>
</comment>
<organism evidence="6">
    <name type="scientific">Providencia stuartii</name>
    <dbReference type="NCBI Taxonomy" id="588"/>
    <lineage>
        <taxon>Bacteria</taxon>
        <taxon>Pseudomonadati</taxon>
        <taxon>Pseudomonadota</taxon>
        <taxon>Gammaproteobacteria</taxon>
        <taxon>Enterobacterales</taxon>
        <taxon>Morganellaceae</taxon>
        <taxon>Providencia</taxon>
    </lineage>
</organism>